<dbReference type="Proteomes" id="UP000238205">
    <property type="component" value="Unassembled WGS sequence"/>
</dbReference>
<evidence type="ECO:0000256" key="5">
    <source>
        <dbReference type="ARBA" id="ARBA00022989"/>
    </source>
</evidence>
<dbReference type="GO" id="GO:0005886">
    <property type="term" value="C:plasma membrane"/>
    <property type="evidence" value="ECO:0007669"/>
    <property type="project" value="UniProtKB-SubCell"/>
</dbReference>
<name>A0A2T0W9D5_9LACT</name>
<comment type="caution">
    <text evidence="9">The sequence shown here is derived from an EMBL/GenBank/DDBJ whole genome shotgun (WGS) entry which is preliminary data.</text>
</comment>
<sequence length="302" mass="33818">MEFNQPLLDDKGEGLKKRGARKKWNIEAYIYLIPALIIFFLFTYWPFLRTIYRSFFLTDNRGIERVFIGVQNYTDLLTSASFQNSLIVTVQYVLIVLVLGMGFGFMTAILCNQSFPGIRLFSTVYAMPMAVASSGIAMVFSIMLNQRIGAVNQILGTNISWLANPQWALISVAVLTGWLNSGINFLYFSAGMSNIDESLYESASVDGANGLNQFLYITLPGLKHISFYIIVINVIGAFQSFGQIRILTSGGPGESTNVIVHDIYRNAFLNFRFGMASAESVILFIIIAILTVFMFRTQRKEA</sequence>
<keyword evidence="3" id="KW-1003">Cell membrane</keyword>
<dbReference type="CDD" id="cd06261">
    <property type="entry name" value="TM_PBP2"/>
    <property type="match status" value="1"/>
</dbReference>
<evidence type="ECO:0000313" key="10">
    <source>
        <dbReference type="Proteomes" id="UP000238205"/>
    </source>
</evidence>
<feature type="transmembrane region" description="Helical" evidence="7">
    <location>
        <begin position="123"/>
        <end position="146"/>
    </location>
</feature>
<keyword evidence="6 7" id="KW-0472">Membrane</keyword>
<comment type="similarity">
    <text evidence="7">Belongs to the binding-protein-dependent transport system permease family.</text>
</comment>
<comment type="subcellular location">
    <subcellularLocation>
        <location evidence="1 7">Cell membrane</location>
        <topology evidence="1 7">Multi-pass membrane protein</topology>
    </subcellularLocation>
</comment>
<dbReference type="SUPFAM" id="SSF161098">
    <property type="entry name" value="MetI-like"/>
    <property type="match status" value="1"/>
</dbReference>
<organism evidence="9 10">
    <name type="scientific">Alkalibacterium olivapovliticus</name>
    <dbReference type="NCBI Taxonomy" id="99907"/>
    <lineage>
        <taxon>Bacteria</taxon>
        <taxon>Bacillati</taxon>
        <taxon>Bacillota</taxon>
        <taxon>Bacilli</taxon>
        <taxon>Lactobacillales</taxon>
        <taxon>Carnobacteriaceae</taxon>
        <taxon>Alkalibacterium</taxon>
    </lineage>
</organism>
<reference evidence="9 10" key="1">
    <citation type="submission" date="2018-03" db="EMBL/GenBank/DDBJ databases">
        <title>Genomic Encyclopedia of Archaeal and Bacterial Type Strains, Phase II (KMG-II): from individual species to whole genera.</title>
        <authorList>
            <person name="Goeker M."/>
        </authorList>
    </citation>
    <scope>NUCLEOTIDE SEQUENCE [LARGE SCALE GENOMIC DNA]</scope>
    <source>
        <strain evidence="9 10">DSM 13175</strain>
    </source>
</reference>
<feature type="transmembrane region" description="Helical" evidence="7">
    <location>
        <begin position="28"/>
        <end position="47"/>
    </location>
</feature>
<evidence type="ECO:0000259" key="8">
    <source>
        <dbReference type="PROSITE" id="PS50928"/>
    </source>
</evidence>
<feature type="domain" description="ABC transmembrane type-1" evidence="8">
    <location>
        <begin position="82"/>
        <end position="294"/>
    </location>
</feature>
<dbReference type="InterPro" id="IPR000515">
    <property type="entry name" value="MetI-like"/>
</dbReference>
<evidence type="ECO:0000256" key="6">
    <source>
        <dbReference type="ARBA" id="ARBA00023136"/>
    </source>
</evidence>
<evidence type="ECO:0000256" key="1">
    <source>
        <dbReference type="ARBA" id="ARBA00004651"/>
    </source>
</evidence>
<dbReference type="Pfam" id="PF00528">
    <property type="entry name" value="BPD_transp_1"/>
    <property type="match status" value="1"/>
</dbReference>
<dbReference type="AlphaFoldDB" id="A0A2T0W9D5"/>
<keyword evidence="5 7" id="KW-1133">Transmembrane helix</keyword>
<dbReference type="EMBL" id="PVTO01000006">
    <property type="protein sequence ID" value="PRY83114.1"/>
    <property type="molecule type" value="Genomic_DNA"/>
</dbReference>
<evidence type="ECO:0000256" key="3">
    <source>
        <dbReference type="ARBA" id="ARBA00022475"/>
    </source>
</evidence>
<dbReference type="Gene3D" id="1.10.3720.10">
    <property type="entry name" value="MetI-like"/>
    <property type="match status" value="1"/>
</dbReference>
<proteinExistence type="inferred from homology"/>
<dbReference type="InterPro" id="IPR035906">
    <property type="entry name" value="MetI-like_sf"/>
</dbReference>
<evidence type="ECO:0000256" key="2">
    <source>
        <dbReference type="ARBA" id="ARBA00022448"/>
    </source>
</evidence>
<evidence type="ECO:0000256" key="7">
    <source>
        <dbReference type="RuleBase" id="RU363032"/>
    </source>
</evidence>
<keyword evidence="2 7" id="KW-0813">Transport</keyword>
<protein>
    <submittedName>
        <fullName evidence="9">sn-glycerol 3-phosphate transport system permease protein</fullName>
    </submittedName>
</protein>
<feature type="transmembrane region" description="Helical" evidence="7">
    <location>
        <begin position="86"/>
        <end position="111"/>
    </location>
</feature>
<feature type="transmembrane region" description="Helical" evidence="7">
    <location>
        <begin position="225"/>
        <end position="246"/>
    </location>
</feature>
<dbReference type="PANTHER" id="PTHR30193:SF37">
    <property type="entry name" value="INNER MEMBRANE ABC TRANSPORTER PERMEASE PROTEIN YCJO"/>
    <property type="match status" value="1"/>
</dbReference>
<dbReference type="RefSeq" id="WP_106192163.1">
    <property type="nucleotide sequence ID" value="NZ_PVTO01000006.1"/>
</dbReference>
<accession>A0A2T0W9D5</accession>
<keyword evidence="10" id="KW-1185">Reference proteome</keyword>
<dbReference type="InterPro" id="IPR051393">
    <property type="entry name" value="ABC_transporter_permease"/>
</dbReference>
<dbReference type="GO" id="GO:0055085">
    <property type="term" value="P:transmembrane transport"/>
    <property type="evidence" value="ECO:0007669"/>
    <property type="project" value="InterPro"/>
</dbReference>
<keyword evidence="4 7" id="KW-0812">Transmembrane</keyword>
<feature type="transmembrane region" description="Helical" evidence="7">
    <location>
        <begin position="273"/>
        <end position="295"/>
    </location>
</feature>
<dbReference type="PANTHER" id="PTHR30193">
    <property type="entry name" value="ABC TRANSPORTER PERMEASE PROTEIN"/>
    <property type="match status" value="1"/>
</dbReference>
<feature type="transmembrane region" description="Helical" evidence="7">
    <location>
        <begin position="166"/>
        <end position="188"/>
    </location>
</feature>
<gene>
    <name evidence="9" type="ORF">CLV38_10618</name>
</gene>
<evidence type="ECO:0000313" key="9">
    <source>
        <dbReference type="EMBL" id="PRY83114.1"/>
    </source>
</evidence>
<evidence type="ECO:0000256" key="4">
    <source>
        <dbReference type="ARBA" id="ARBA00022692"/>
    </source>
</evidence>
<dbReference type="OrthoDB" id="2168559at2"/>
<dbReference type="PROSITE" id="PS50928">
    <property type="entry name" value="ABC_TM1"/>
    <property type="match status" value="1"/>
</dbReference>